<dbReference type="Gene3D" id="1.10.10.10">
    <property type="entry name" value="Winged helix-like DNA-binding domain superfamily/Winged helix DNA-binding domain"/>
    <property type="match status" value="1"/>
</dbReference>
<evidence type="ECO:0000256" key="2">
    <source>
        <dbReference type="ARBA" id="ARBA00023125"/>
    </source>
</evidence>
<feature type="domain" description="HTH marR-type" evidence="4">
    <location>
        <begin position="1"/>
        <end position="149"/>
    </location>
</feature>
<keyword evidence="3" id="KW-0804">Transcription</keyword>
<dbReference type="PANTHER" id="PTHR33164:SF64">
    <property type="entry name" value="TRANSCRIPTIONAL REGULATOR SLYA"/>
    <property type="match status" value="1"/>
</dbReference>
<gene>
    <name evidence="5" type="ORF">GYM71_03120</name>
</gene>
<dbReference type="SUPFAM" id="SSF46785">
    <property type="entry name" value="Winged helix' DNA-binding domain"/>
    <property type="match status" value="1"/>
</dbReference>
<dbReference type="InterPro" id="IPR055166">
    <property type="entry name" value="Transc_reg_Sar_Rot_HTH"/>
</dbReference>
<evidence type="ECO:0000256" key="1">
    <source>
        <dbReference type="ARBA" id="ARBA00023015"/>
    </source>
</evidence>
<dbReference type="InterPro" id="IPR000835">
    <property type="entry name" value="HTH_MarR-typ"/>
</dbReference>
<dbReference type="PROSITE" id="PS50995">
    <property type="entry name" value="HTH_MARR_2"/>
    <property type="match status" value="1"/>
</dbReference>
<dbReference type="PANTHER" id="PTHR33164">
    <property type="entry name" value="TRANSCRIPTIONAL REGULATOR, MARR FAMILY"/>
    <property type="match status" value="1"/>
</dbReference>
<keyword evidence="1" id="KW-0805">Transcription regulation</keyword>
<evidence type="ECO:0000259" key="4">
    <source>
        <dbReference type="PROSITE" id="PS50995"/>
    </source>
</evidence>
<dbReference type="InterPro" id="IPR039422">
    <property type="entry name" value="MarR/SlyA-like"/>
</dbReference>
<name>A0ABX8W6M6_9LACO</name>
<accession>A0ABX8W6M6</accession>
<dbReference type="InterPro" id="IPR036388">
    <property type="entry name" value="WH-like_DNA-bd_sf"/>
</dbReference>
<organism evidence="5 6">
    <name type="scientific">Lactobacillus panisapium</name>
    <dbReference type="NCBI Taxonomy" id="2012495"/>
    <lineage>
        <taxon>Bacteria</taxon>
        <taxon>Bacillati</taxon>
        <taxon>Bacillota</taxon>
        <taxon>Bacilli</taxon>
        <taxon>Lactobacillales</taxon>
        <taxon>Lactobacillaceae</taxon>
        <taxon>Lactobacillus</taxon>
    </lineage>
</organism>
<dbReference type="Proteomes" id="UP000826550">
    <property type="component" value="Chromosome"/>
</dbReference>
<evidence type="ECO:0000256" key="3">
    <source>
        <dbReference type="ARBA" id="ARBA00023163"/>
    </source>
</evidence>
<evidence type="ECO:0000313" key="6">
    <source>
        <dbReference type="Proteomes" id="UP000826550"/>
    </source>
</evidence>
<reference evidence="5 6" key="1">
    <citation type="submission" date="2020-01" db="EMBL/GenBank/DDBJ databases">
        <title>Vast differences in strain-level diversity in the gut microbiota of two closely related honey bee species.</title>
        <authorList>
            <person name="Ellegaard K.M."/>
            <person name="Suenami S."/>
            <person name="Miyazaki R."/>
            <person name="Engel P."/>
        </authorList>
    </citation>
    <scope>NUCLEOTIDE SEQUENCE [LARGE SCALE GENOMIC DNA]</scope>
    <source>
        <strain evidence="5 6">ESL0416</strain>
    </source>
</reference>
<dbReference type="SMART" id="SM00347">
    <property type="entry name" value="HTH_MARR"/>
    <property type="match status" value="1"/>
</dbReference>
<evidence type="ECO:0000313" key="5">
    <source>
        <dbReference type="EMBL" id="QYN52451.1"/>
    </source>
</evidence>
<dbReference type="Pfam" id="PF22381">
    <property type="entry name" value="Staph_reg_Sar_Rot"/>
    <property type="match status" value="1"/>
</dbReference>
<sequence>MTEFSSKYRDDSAASLGLSFAKVYNKWHKQIKDALQAIELTHPQFIVLASLAYLSQDEVEVNQVALSRQSGIDVMTVSTILKNLEKNNLVKREVSLTDTRAKAIKMTATGMEKVNEATPIIEKIDQEFFAVLGDKQAELNQILQKLVNQ</sequence>
<dbReference type="PRINTS" id="PR00598">
    <property type="entry name" value="HTHMARR"/>
</dbReference>
<proteinExistence type="predicted"/>
<dbReference type="InterPro" id="IPR036390">
    <property type="entry name" value="WH_DNA-bd_sf"/>
</dbReference>
<keyword evidence="2" id="KW-0238">DNA-binding</keyword>
<dbReference type="RefSeq" id="WP_220220872.1">
    <property type="nucleotide sequence ID" value="NZ_CP048268.1"/>
</dbReference>
<protein>
    <submittedName>
        <fullName evidence="5">Winged helix-turn-helix transcriptional regulator</fullName>
    </submittedName>
</protein>
<dbReference type="EMBL" id="CP048268">
    <property type="protein sequence ID" value="QYN52451.1"/>
    <property type="molecule type" value="Genomic_DNA"/>
</dbReference>
<keyword evidence="6" id="KW-1185">Reference proteome</keyword>